<evidence type="ECO:0000313" key="8">
    <source>
        <dbReference type="Proteomes" id="UP001060414"/>
    </source>
</evidence>
<gene>
    <name evidence="7" type="ORF">L9S41_06810</name>
</gene>
<evidence type="ECO:0000256" key="5">
    <source>
        <dbReference type="ARBA" id="ARBA00023098"/>
    </source>
</evidence>
<dbReference type="SUPFAM" id="SSF53335">
    <property type="entry name" value="S-adenosyl-L-methionine-dependent methyltransferases"/>
    <property type="match status" value="1"/>
</dbReference>
<dbReference type="RefSeq" id="WP_260749470.1">
    <property type="nucleotide sequence ID" value="NZ_CP092109.1"/>
</dbReference>
<dbReference type="PANTHER" id="PTHR43667">
    <property type="entry name" value="CYCLOPROPANE-FATTY-ACYL-PHOSPHOLIPID SYNTHASE"/>
    <property type="match status" value="1"/>
</dbReference>
<name>A0ABY5ZT66_9BACT</name>
<dbReference type="Gene3D" id="3.40.50.150">
    <property type="entry name" value="Vaccinia Virus protein VP39"/>
    <property type="match status" value="1"/>
</dbReference>
<keyword evidence="4" id="KW-0949">S-adenosyl-L-methionine</keyword>
<dbReference type="PANTHER" id="PTHR43667:SF1">
    <property type="entry name" value="CYCLOPROPANE-FATTY-ACYL-PHOSPHOLIPID SYNTHASE"/>
    <property type="match status" value="1"/>
</dbReference>
<evidence type="ECO:0000313" key="7">
    <source>
        <dbReference type="EMBL" id="UWZ81100.1"/>
    </source>
</evidence>
<dbReference type="InterPro" id="IPR057206">
    <property type="entry name" value="DUF7884"/>
</dbReference>
<reference evidence="7" key="1">
    <citation type="journal article" date="2022" name="Environ. Microbiol.">
        <title>Geoalkalibacter halelectricus SAP #1 sp. nov. possessing extracellular electron transfer and mineral#reducing capabilities from a haloalkaline environment.</title>
        <authorList>
            <person name="Yadav S."/>
            <person name="Singh R."/>
            <person name="Sundharam S.S."/>
            <person name="Chaudhary S."/>
            <person name="Krishnamurthi S."/>
            <person name="Patil S.A."/>
        </authorList>
    </citation>
    <scope>NUCLEOTIDE SEQUENCE</scope>
    <source>
        <strain evidence="7">SAP-1</strain>
    </source>
</reference>
<comment type="similarity">
    <text evidence="1">Belongs to the CFA/CMAS family.</text>
</comment>
<keyword evidence="5" id="KW-0443">Lipid metabolism</keyword>
<evidence type="ECO:0000256" key="4">
    <source>
        <dbReference type="ARBA" id="ARBA00022691"/>
    </source>
</evidence>
<dbReference type="InterPro" id="IPR050723">
    <property type="entry name" value="CFA/CMAS"/>
</dbReference>
<dbReference type="EMBL" id="CP092109">
    <property type="protein sequence ID" value="UWZ81100.1"/>
    <property type="molecule type" value="Genomic_DNA"/>
</dbReference>
<evidence type="ECO:0000256" key="2">
    <source>
        <dbReference type="ARBA" id="ARBA00022603"/>
    </source>
</evidence>
<accession>A0ABY5ZT66</accession>
<dbReference type="Pfam" id="PF25371">
    <property type="entry name" value="DUF7884"/>
    <property type="match status" value="1"/>
</dbReference>
<dbReference type="InterPro" id="IPR003333">
    <property type="entry name" value="CMAS"/>
</dbReference>
<evidence type="ECO:0000256" key="1">
    <source>
        <dbReference type="ARBA" id="ARBA00010815"/>
    </source>
</evidence>
<proteinExistence type="inferred from homology"/>
<keyword evidence="2" id="KW-0489">Methyltransferase</keyword>
<dbReference type="PIRSF" id="PIRSF003085">
    <property type="entry name" value="CMAS"/>
    <property type="match status" value="1"/>
</dbReference>
<dbReference type="Proteomes" id="UP001060414">
    <property type="component" value="Chromosome"/>
</dbReference>
<keyword evidence="3" id="KW-0808">Transferase</keyword>
<organism evidence="7 8">
    <name type="scientific">Geoalkalibacter halelectricus</name>
    <dbReference type="NCBI Taxonomy" id="2847045"/>
    <lineage>
        <taxon>Bacteria</taxon>
        <taxon>Pseudomonadati</taxon>
        <taxon>Thermodesulfobacteriota</taxon>
        <taxon>Desulfuromonadia</taxon>
        <taxon>Desulfuromonadales</taxon>
        <taxon>Geoalkalibacteraceae</taxon>
        <taxon>Geoalkalibacter</taxon>
    </lineage>
</organism>
<dbReference type="InterPro" id="IPR029063">
    <property type="entry name" value="SAM-dependent_MTases_sf"/>
</dbReference>
<evidence type="ECO:0000259" key="6">
    <source>
        <dbReference type="Pfam" id="PF25371"/>
    </source>
</evidence>
<feature type="domain" description="DUF7884" evidence="6">
    <location>
        <begin position="33"/>
        <end position="96"/>
    </location>
</feature>
<dbReference type="CDD" id="cd02440">
    <property type="entry name" value="AdoMet_MTases"/>
    <property type="match status" value="1"/>
</dbReference>
<sequence>MLGLMNRKSQTRNESVEKVFDFFNHALTDPALPAFAVRLWEGSLWRSADQEPGFTLELRHPQALRSLFWRPTELSLGEAYIYGEIDVHGDFEACFALADYLVEKSWSTADILRLGGKFLRLGDRRPAGMGRGAPRLRGRAHSKTRDAQAVRYHYDVSNDFYRLWLDRRMVYSCAFFHTPDESLDEAQYRKLDYLCRKLRLKPGEKLLDIGCGWGALILHAAEKYGVEALGITLSPAQAELAEQRIRQADLSKRCQVQVMDYRDVSGPETFDKIVSVGMFEHVGETKLPEYFKKAHTLLKPGGVFLNHGITLSMTGQGKSDASFIDKYVFPDGDLLPISTSLRVAEESGFEIRDVECLREHYALTLRRWVQNLEAKREKAIALTNEVTYRIWKLYMSGSAHGFQTTRLGLYQSLLAKSGRRHSGLPLTRCDWFRPCPSGHF</sequence>
<dbReference type="Pfam" id="PF02353">
    <property type="entry name" value="CMAS"/>
    <property type="match status" value="1"/>
</dbReference>
<protein>
    <submittedName>
        <fullName evidence="7">Cyclopropane-fatty-acyl-phospholipid synthase family protein</fullName>
    </submittedName>
</protein>
<keyword evidence="8" id="KW-1185">Reference proteome</keyword>
<evidence type="ECO:0000256" key="3">
    <source>
        <dbReference type="ARBA" id="ARBA00022679"/>
    </source>
</evidence>